<dbReference type="Gene3D" id="2.130.10.10">
    <property type="entry name" value="YVTN repeat-like/Quinoprotein amine dehydrogenase"/>
    <property type="match status" value="1"/>
</dbReference>
<proteinExistence type="predicted"/>
<evidence type="ECO:0000313" key="1">
    <source>
        <dbReference type="EMBL" id="MFD0958363.1"/>
    </source>
</evidence>
<keyword evidence="2" id="KW-1185">Reference proteome</keyword>
<gene>
    <name evidence="1" type="ORF">ACFQ2I_03095</name>
</gene>
<accession>A0ABW3HLF8</accession>
<dbReference type="InterPro" id="IPR011044">
    <property type="entry name" value="Quino_amine_DH_bsu"/>
</dbReference>
<dbReference type="SUPFAM" id="SSF101898">
    <property type="entry name" value="NHL repeat"/>
    <property type="match status" value="1"/>
</dbReference>
<reference evidence="2" key="1">
    <citation type="journal article" date="2019" name="Int. J. Syst. Evol. Microbiol.">
        <title>The Global Catalogue of Microorganisms (GCM) 10K type strain sequencing project: providing services to taxonomists for standard genome sequencing and annotation.</title>
        <authorList>
            <consortium name="The Broad Institute Genomics Platform"/>
            <consortium name="The Broad Institute Genome Sequencing Center for Infectious Disease"/>
            <person name="Wu L."/>
            <person name="Ma J."/>
        </authorList>
    </citation>
    <scope>NUCLEOTIDE SEQUENCE [LARGE SCALE GENOMIC DNA]</scope>
    <source>
        <strain evidence="2">CCUG 59129</strain>
    </source>
</reference>
<evidence type="ECO:0000313" key="2">
    <source>
        <dbReference type="Proteomes" id="UP001596989"/>
    </source>
</evidence>
<dbReference type="Proteomes" id="UP001596989">
    <property type="component" value="Unassembled WGS sequence"/>
</dbReference>
<protein>
    <submittedName>
        <fullName evidence="1">WD40 repeat domain-containing protein</fullName>
    </submittedName>
</protein>
<organism evidence="1 2">
    <name type="scientific">Paenibacillus chungangensis</name>
    <dbReference type="NCBI Taxonomy" id="696535"/>
    <lineage>
        <taxon>Bacteria</taxon>
        <taxon>Bacillati</taxon>
        <taxon>Bacillota</taxon>
        <taxon>Bacilli</taxon>
        <taxon>Bacillales</taxon>
        <taxon>Paenibacillaceae</taxon>
        <taxon>Paenibacillus</taxon>
    </lineage>
</organism>
<dbReference type="RefSeq" id="WP_377562123.1">
    <property type="nucleotide sequence ID" value="NZ_JBHTJZ010000005.1"/>
</dbReference>
<name>A0ABW3HLF8_9BACL</name>
<dbReference type="EMBL" id="JBHTJZ010000005">
    <property type="protein sequence ID" value="MFD0958363.1"/>
    <property type="molecule type" value="Genomic_DNA"/>
</dbReference>
<sequence length="639" mass="70381">MNFEKQLGVPIHSVHICAAVYTSQSPFGAVIFAVSSGQPCILHVIDVKEGLCIHRAEIPDSHTCWGVQWQSGALYIAASTKLFRYIPGGEVEDLGVPIEGETYLWRLIGDGSRNIYGGTYPTGRVYKFDTVTEQFTDYGSMADGQAYVRSLAVYDQTLYAGLGSEKADIVVLNLDTGGRSLLSMPAKLQEDTFVYDLDVSFPYLYARSTPSNTVSIYNLQQEQWVDELDGGDGLNISPANGEGSVYLIANNKLMRYVPELRTKTPIALSSKRSRGFGWLHWDQPGFPGESLLSIEEDGTYWIYNPYTHQHVVKTPSLTGPPTKLQSFSTGNARYVGIGGYFSGGLAVWDSKLEKMSTFSGIGQIEHMTFHQGKLYMGVYPHGILYGYDPEETWEAKHNPEYLFSLSDMSQDRPFAIVSAGTLIAIGTVPSYGKRGGALTLLDPLTKEWEIFRNVVEEHSVIALAYNDGYLYGGTSVWGGLGSTPAGGDGKLFVWDMEEKKVVWEGVPIVGERAVTALCFDESGVLWGATAGKLFRFDTRSLTVTSCIDVAPYQWGSTSHCWRSGFLARHTDGFIYGNILNQLIRLDPISAEVTILGDDAHLFALDGNGSIYFARGPALYRLQSSMADTPIPHPMTIRKE</sequence>
<dbReference type="SUPFAM" id="SSF50969">
    <property type="entry name" value="YVTN repeat-like/Quinoprotein amine dehydrogenase"/>
    <property type="match status" value="1"/>
</dbReference>
<comment type="caution">
    <text evidence="1">The sequence shown here is derived from an EMBL/GenBank/DDBJ whole genome shotgun (WGS) entry which is preliminary data.</text>
</comment>
<dbReference type="InterPro" id="IPR015943">
    <property type="entry name" value="WD40/YVTN_repeat-like_dom_sf"/>
</dbReference>